<dbReference type="EMBL" id="CATNWA010014421">
    <property type="protein sequence ID" value="CAI9571656.1"/>
    <property type="molecule type" value="Genomic_DNA"/>
</dbReference>
<gene>
    <name evidence="1" type="ORF">SPARVUS_LOCUS7278270</name>
</gene>
<reference evidence="1" key="1">
    <citation type="submission" date="2023-05" db="EMBL/GenBank/DDBJ databases">
        <authorList>
            <person name="Stuckert A."/>
        </authorList>
    </citation>
    <scope>NUCLEOTIDE SEQUENCE</scope>
</reference>
<name>A0ABN9DJJ2_9NEOB</name>
<sequence>MLFLADYINICSESRRELKQSMLAWAQRPQICIWVLQFSESVCFRETWT</sequence>
<protein>
    <submittedName>
        <fullName evidence="1">Uncharacterized protein</fullName>
    </submittedName>
</protein>
<accession>A0ABN9DJJ2</accession>
<evidence type="ECO:0000313" key="1">
    <source>
        <dbReference type="EMBL" id="CAI9571656.1"/>
    </source>
</evidence>
<dbReference type="Proteomes" id="UP001162483">
    <property type="component" value="Unassembled WGS sequence"/>
</dbReference>
<evidence type="ECO:0000313" key="2">
    <source>
        <dbReference type="Proteomes" id="UP001162483"/>
    </source>
</evidence>
<organism evidence="1 2">
    <name type="scientific">Staurois parvus</name>
    <dbReference type="NCBI Taxonomy" id="386267"/>
    <lineage>
        <taxon>Eukaryota</taxon>
        <taxon>Metazoa</taxon>
        <taxon>Chordata</taxon>
        <taxon>Craniata</taxon>
        <taxon>Vertebrata</taxon>
        <taxon>Euteleostomi</taxon>
        <taxon>Amphibia</taxon>
        <taxon>Batrachia</taxon>
        <taxon>Anura</taxon>
        <taxon>Neobatrachia</taxon>
        <taxon>Ranoidea</taxon>
        <taxon>Ranidae</taxon>
        <taxon>Staurois</taxon>
    </lineage>
</organism>
<comment type="caution">
    <text evidence="1">The sequence shown here is derived from an EMBL/GenBank/DDBJ whole genome shotgun (WGS) entry which is preliminary data.</text>
</comment>
<keyword evidence="2" id="KW-1185">Reference proteome</keyword>
<proteinExistence type="predicted"/>